<evidence type="ECO:0000256" key="3">
    <source>
        <dbReference type="ARBA" id="ARBA00022927"/>
    </source>
</evidence>
<gene>
    <name evidence="13 14" type="primary">LOC106471543</name>
</gene>
<evidence type="ECO:0000313" key="12">
    <source>
        <dbReference type="Proteomes" id="UP000694941"/>
    </source>
</evidence>
<evidence type="ECO:0000256" key="1">
    <source>
        <dbReference type="ARBA" id="ARBA00022448"/>
    </source>
</evidence>
<feature type="transmembrane region" description="Helical" evidence="11">
    <location>
        <begin position="191"/>
        <end position="212"/>
    </location>
</feature>
<sequence length="214" mass="25064">METLYHQTNRLVEDVQHSFARLEHCLQEEAHTLENEVQARIDQITSNCERLDILVLKEPPVRRPNAKLRVDQLKYSCQHLQAALRNLQHRRYVRERELKEREQLLSRKFTPNDQDTSIYIDQALQQNTSLQNAHRGMDELLGTGSGILGNIRDQRQTLKGAHRKILDVANTLGISNTVMRLIEKRTYQDKFILFGGMIVTCVIMFLVVRYMYFS</sequence>
<reference evidence="13 14" key="1">
    <citation type="submission" date="2025-05" db="UniProtKB">
        <authorList>
            <consortium name="RefSeq"/>
        </authorList>
    </citation>
    <scope>IDENTIFICATION</scope>
    <source>
        <tissue evidence="13 14">Muscle</tissue>
    </source>
</reference>
<keyword evidence="6 10" id="KW-0472">Membrane</keyword>
<evidence type="ECO:0000256" key="7">
    <source>
        <dbReference type="ARBA" id="ARBA00037078"/>
    </source>
</evidence>
<evidence type="ECO:0000256" key="11">
    <source>
        <dbReference type="SAM" id="Phobius"/>
    </source>
</evidence>
<organism evidence="12 14">
    <name type="scientific">Limulus polyphemus</name>
    <name type="common">Atlantic horseshoe crab</name>
    <dbReference type="NCBI Taxonomy" id="6850"/>
    <lineage>
        <taxon>Eukaryota</taxon>
        <taxon>Metazoa</taxon>
        <taxon>Ecdysozoa</taxon>
        <taxon>Arthropoda</taxon>
        <taxon>Chelicerata</taxon>
        <taxon>Merostomata</taxon>
        <taxon>Xiphosura</taxon>
        <taxon>Limulidae</taxon>
        <taxon>Limulus</taxon>
    </lineage>
</organism>
<comment type="subcellular location">
    <subcellularLocation>
        <location evidence="8">Golgi apparatus</location>
        <location evidence="8">cis-Golgi network membrane</location>
        <topology evidence="8">Single-pass type IV membrane protein</topology>
    </subcellularLocation>
</comment>
<evidence type="ECO:0000256" key="9">
    <source>
        <dbReference type="ARBA" id="ARBA00038172"/>
    </source>
</evidence>
<comment type="function">
    <text evidence="7 10">Involved in transport of proteins from the cis/medial-Golgi to the trans-Golgi network.</text>
</comment>
<keyword evidence="1 10" id="KW-0813">Transport</keyword>
<dbReference type="InterPro" id="IPR027027">
    <property type="entry name" value="GOSR2/Membrin/Bos1"/>
</dbReference>
<dbReference type="Proteomes" id="UP000694941">
    <property type="component" value="Unplaced"/>
</dbReference>
<evidence type="ECO:0000313" key="13">
    <source>
        <dbReference type="RefSeq" id="XP_013787596.1"/>
    </source>
</evidence>
<evidence type="ECO:0000313" key="14">
    <source>
        <dbReference type="RefSeq" id="XP_013787597.1"/>
    </source>
</evidence>
<dbReference type="Gene3D" id="1.20.5.110">
    <property type="match status" value="1"/>
</dbReference>
<dbReference type="RefSeq" id="XP_013787596.1">
    <property type="nucleotide sequence ID" value="XM_013932142.2"/>
</dbReference>
<accession>A0ABM1BS44</accession>
<evidence type="ECO:0000256" key="6">
    <source>
        <dbReference type="ARBA" id="ARBA00023136"/>
    </source>
</evidence>
<evidence type="ECO:0000256" key="4">
    <source>
        <dbReference type="ARBA" id="ARBA00022989"/>
    </source>
</evidence>
<keyword evidence="2 11" id="KW-0812">Transmembrane</keyword>
<keyword evidence="12" id="KW-1185">Reference proteome</keyword>
<dbReference type="PANTHER" id="PTHR21230">
    <property type="entry name" value="VESICLE TRANSPORT V-SNARE PROTEIN VTI1-RELATED"/>
    <property type="match status" value="1"/>
</dbReference>
<evidence type="ECO:0000256" key="10">
    <source>
        <dbReference type="PIRNR" id="PIRNR028865"/>
    </source>
</evidence>
<dbReference type="SUPFAM" id="SSF58038">
    <property type="entry name" value="SNARE fusion complex"/>
    <property type="match status" value="1"/>
</dbReference>
<evidence type="ECO:0000256" key="2">
    <source>
        <dbReference type="ARBA" id="ARBA00022692"/>
    </source>
</evidence>
<comment type="similarity">
    <text evidence="9 10">Belongs to the GOSR2 family.</text>
</comment>
<evidence type="ECO:0000256" key="5">
    <source>
        <dbReference type="ARBA" id="ARBA00023034"/>
    </source>
</evidence>
<keyword evidence="3 10" id="KW-0653">Protein transport</keyword>
<dbReference type="CDD" id="cd15863">
    <property type="entry name" value="SNARE_GS27"/>
    <property type="match status" value="1"/>
</dbReference>
<dbReference type="PANTHER" id="PTHR21230:SF1">
    <property type="entry name" value="GOLGI SNAP RECEPTOR COMPLEX MEMBER 2"/>
    <property type="match status" value="1"/>
</dbReference>
<dbReference type="Pfam" id="PF12352">
    <property type="entry name" value="V-SNARE_C"/>
    <property type="match status" value="1"/>
</dbReference>
<dbReference type="GeneID" id="106471543"/>
<proteinExistence type="inferred from homology"/>
<dbReference type="RefSeq" id="XP_013787597.1">
    <property type="nucleotide sequence ID" value="XM_013932143.2"/>
</dbReference>
<protein>
    <submittedName>
        <fullName evidence="13 14">Golgi SNAP receptor complex member 2-like</fullName>
    </submittedName>
</protein>
<evidence type="ECO:0000256" key="8">
    <source>
        <dbReference type="ARBA" id="ARBA00037862"/>
    </source>
</evidence>
<keyword evidence="5" id="KW-0333">Golgi apparatus</keyword>
<dbReference type="PIRSF" id="PIRSF028865">
    <property type="entry name" value="Membrin-2"/>
    <property type="match status" value="1"/>
</dbReference>
<keyword evidence="4 11" id="KW-1133">Transmembrane helix</keyword>
<name>A0ABM1BS44_LIMPO</name>